<evidence type="ECO:0000256" key="2">
    <source>
        <dbReference type="ARBA" id="ARBA00023186"/>
    </source>
</evidence>
<feature type="binding site" evidence="3">
    <location>
        <begin position="29"/>
        <end position="32"/>
    </location>
    <ligand>
        <name>ATP</name>
        <dbReference type="ChEBI" id="CHEBI:30616"/>
    </ligand>
</feature>
<protein>
    <recommendedName>
        <fullName evidence="3">Chaperonin GroEL</fullName>
        <ecNumber evidence="3">5.6.1.7</ecNumber>
    </recommendedName>
    <alternativeName>
        <fullName evidence="3">60 kDa chaperonin</fullName>
    </alternativeName>
    <alternativeName>
        <fullName evidence="3">Chaperonin-60</fullName>
        <shortName evidence="3">Cpn60</shortName>
    </alternativeName>
</protein>
<organism evidence="6 7">
    <name type="scientific">Amedibacillus dolichus DSM 3991</name>
    <dbReference type="NCBI Taxonomy" id="428127"/>
    <lineage>
        <taxon>Bacteria</taxon>
        <taxon>Bacillati</taxon>
        <taxon>Bacillota</taxon>
        <taxon>Erysipelotrichia</taxon>
        <taxon>Erysipelotrichales</taxon>
        <taxon>Erysipelotrichaceae</taxon>
        <taxon>Amedibacillus</taxon>
    </lineage>
</organism>
<dbReference type="CDD" id="cd03344">
    <property type="entry name" value="GroEL"/>
    <property type="match status" value="1"/>
</dbReference>
<dbReference type="GO" id="GO:0005524">
    <property type="term" value="F:ATP binding"/>
    <property type="evidence" value="ECO:0007669"/>
    <property type="project" value="UniProtKB-UniRule"/>
</dbReference>
<dbReference type="SUPFAM" id="SSF48592">
    <property type="entry name" value="GroEL equatorial domain-like"/>
    <property type="match status" value="1"/>
</dbReference>
<feature type="binding site" evidence="3">
    <location>
        <position position="494"/>
    </location>
    <ligand>
        <name>ATP</name>
        <dbReference type="ChEBI" id="CHEBI:30616"/>
    </ligand>
</feature>
<dbReference type="PANTHER" id="PTHR45633">
    <property type="entry name" value="60 KDA HEAT SHOCK PROTEIN, MITOCHONDRIAL"/>
    <property type="match status" value="1"/>
</dbReference>
<comment type="function">
    <text evidence="3 5">Together with its co-chaperonin GroES, plays an essential role in assisting protein folding. The GroEL-GroES system forms a nano-cage that allows encapsulation of the non-native substrate proteins and provides a physical environment optimized to promote and accelerate protein folding.</text>
</comment>
<dbReference type="NCBIfam" id="NF009488">
    <property type="entry name" value="PRK12850.1"/>
    <property type="match status" value="1"/>
</dbReference>
<comment type="subunit">
    <text evidence="3 5">Forms a cylinder of 14 subunits composed of two heptameric rings stacked back-to-back. Interacts with the co-chaperonin GroES.</text>
</comment>
<dbReference type="eggNOG" id="COG0459">
    <property type="taxonomic scope" value="Bacteria"/>
</dbReference>
<evidence type="ECO:0000256" key="1">
    <source>
        <dbReference type="ARBA" id="ARBA00006607"/>
    </source>
</evidence>
<feature type="binding site" evidence="3">
    <location>
        <position position="413"/>
    </location>
    <ligand>
        <name>ATP</name>
        <dbReference type="ChEBI" id="CHEBI:30616"/>
    </ligand>
</feature>
<evidence type="ECO:0000313" key="6">
    <source>
        <dbReference type="EMBL" id="EDP10203.1"/>
    </source>
</evidence>
<dbReference type="PRINTS" id="PR00298">
    <property type="entry name" value="CHAPERONIN60"/>
</dbReference>
<dbReference type="SUPFAM" id="SSF52029">
    <property type="entry name" value="GroEL apical domain-like"/>
    <property type="match status" value="1"/>
</dbReference>
<evidence type="ECO:0000256" key="3">
    <source>
        <dbReference type="HAMAP-Rule" id="MF_00600"/>
    </source>
</evidence>
<dbReference type="Gene3D" id="3.30.260.10">
    <property type="entry name" value="TCP-1-like chaperonin intermediate domain"/>
    <property type="match status" value="1"/>
</dbReference>
<dbReference type="Gene3D" id="3.50.7.10">
    <property type="entry name" value="GroEL"/>
    <property type="match status" value="1"/>
</dbReference>
<comment type="caution">
    <text evidence="6">The sequence shown here is derived from an EMBL/GenBank/DDBJ whole genome shotgun (WGS) entry which is preliminary data.</text>
</comment>
<dbReference type="EC" id="5.6.1.7" evidence="3"/>
<sequence>MAKEVRFSKDARTAMLNGVNVLADAVRVTLGPKGRNVVLEKEYGSPLITNDGVSIAKEIELEDKFENMGAKLVYEVANKTNDTAGDGTTTATILAQSMISNGLRQVEKGANPVLMREGIEYASKEVAKHILEKSRKVETSNDIASVAAISSGNKEIGTIIAEAMEKVGRNGVISVDESNGFDTELEISEGMQYDKGYVSPYMVSDHEKMQAELENAYVLVTDQKINNVQEILPVLEQVVQTNKPLLLIADDIENEVTSTLVVNKLRGTFNVVATKAPGFGDNQKDILKDIAILTGANFYSKDLNMNLKEMKLEDLGTVKKVVVTKDNTTMIGGNGAKDIIDARVKEIQAQMENCKSDYDKKRYAERLGKLSNGVAIIKVGATTESELKEKKLRIEDALNATRAAVAEGIVIGGGAALVEAYMALKDELKSEVVDVQKGIKVVMDALLAPIAQIAENAGYNAEEIVEQQKAAEENIGFDAKNGNWVDMFKEGIIDPTKVTRSALLNSASISALFLTTEAGVASIKEKEAPLPPMPAGGMY</sequence>
<dbReference type="Pfam" id="PF00118">
    <property type="entry name" value="Cpn60_TCP1"/>
    <property type="match status" value="1"/>
</dbReference>
<dbReference type="GO" id="GO:0016853">
    <property type="term" value="F:isomerase activity"/>
    <property type="evidence" value="ECO:0007669"/>
    <property type="project" value="UniProtKB-KW"/>
</dbReference>
<evidence type="ECO:0000313" key="7">
    <source>
        <dbReference type="Proteomes" id="UP000004090"/>
    </source>
</evidence>
<keyword evidence="3" id="KW-0547">Nucleotide-binding</keyword>
<comment type="caution">
    <text evidence="3">Lacks conserved residue(s) required for the propagation of feature annotation.</text>
</comment>
<comment type="subcellular location">
    <subcellularLocation>
        <location evidence="3">Cytoplasm</location>
    </subcellularLocation>
</comment>
<gene>
    <name evidence="3 6" type="primary">groL</name>
    <name evidence="3" type="synonym">groEL</name>
    <name evidence="6" type="ORF">EUBDOL_02217</name>
</gene>
<dbReference type="SUPFAM" id="SSF54849">
    <property type="entry name" value="GroEL-intermediate domain like"/>
    <property type="match status" value="2"/>
</dbReference>
<reference evidence="6 7" key="1">
    <citation type="submission" date="2007-09" db="EMBL/GenBank/DDBJ databases">
        <title>Draft genome sequence of Eubacterium dolichum (DSM 3991).</title>
        <authorList>
            <person name="Sudarsanam P."/>
            <person name="Ley R."/>
            <person name="Guruge J."/>
            <person name="Turnbaugh P.J."/>
            <person name="Mahowald M."/>
            <person name="Liep D."/>
            <person name="Gordon J."/>
        </authorList>
    </citation>
    <scope>NUCLEOTIDE SEQUENCE [LARGE SCALE GENOMIC DNA]</scope>
    <source>
        <strain evidence="6 7">DSM 3991</strain>
    </source>
</reference>
<evidence type="ECO:0000256" key="5">
    <source>
        <dbReference type="RuleBase" id="RU000419"/>
    </source>
</evidence>
<name>A8RFE0_9FIRM</name>
<proteinExistence type="inferred from homology"/>
<feature type="binding site" evidence="3">
    <location>
        <begin position="86"/>
        <end position="90"/>
    </location>
    <ligand>
        <name>ATP</name>
        <dbReference type="ChEBI" id="CHEBI:30616"/>
    </ligand>
</feature>
<dbReference type="GO" id="GO:0140662">
    <property type="term" value="F:ATP-dependent protein folding chaperone"/>
    <property type="evidence" value="ECO:0007669"/>
    <property type="project" value="InterPro"/>
</dbReference>
<dbReference type="GO" id="GO:0005737">
    <property type="term" value="C:cytoplasm"/>
    <property type="evidence" value="ECO:0007669"/>
    <property type="project" value="UniProtKB-SubCell"/>
</dbReference>
<dbReference type="GO" id="GO:0051082">
    <property type="term" value="F:unfolded protein binding"/>
    <property type="evidence" value="ECO:0007669"/>
    <property type="project" value="UniProtKB-UniRule"/>
</dbReference>
<dbReference type="InterPro" id="IPR002423">
    <property type="entry name" value="Cpn60/GroEL/TCP-1"/>
</dbReference>
<dbReference type="Proteomes" id="UP000004090">
    <property type="component" value="Unassembled WGS sequence"/>
</dbReference>
<dbReference type="FunFam" id="3.50.7.10:FF:000001">
    <property type="entry name" value="60 kDa chaperonin"/>
    <property type="match status" value="1"/>
</dbReference>
<dbReference type="AlphaFoldDB" id="A8RFE0"/>
<comment type="similarity">
    <text evidence="1 3 4">Belongs to the chaperonin (HSP60) family.</text>
</comment>
<keyword evidence="3" id="KW-0067">ATP-binding</keyword>
<dbReference type="NCBIfam" id="NF009487">
    <property type="entry name" value="PRK12849.1"/>
    <property type="match status" value="1"/>
</dbReference>
<dbReference type="InterPro" id="IPR027410">
    <property type="entry name" value="TCP-1-like_intermed_sf"/>
</dbReference>
<keyword evidence="2 3" id="KW-0143">Chaperone</keyword>
<dbReference type="NCBIfam" id="TIGR02348">
    <property type="entry name" value="GroEL"/>
    <property type="match status" value="1"/>
</dbReference>
<dbReference type="NCBIfam" id="NF009489">
    <property type="entry name" value="PRK12851.1"/>
    <property type="match status" value="1"/>
</dbReference>
<dbReference type="InterPro" id="IPR001844">
    <property type="entry name" value="Cpn60/GroEL"/>
</dbReference>
<dbReference type="GeneID" id="92794259"/>
<dbReference type="HAMAP" id="MF_00600">
    <property type="entry name" value="CH60"/>
    <property type="match status" value="1"/>
</dbReference>
<dbReference type="RefSeq" id="WP_004800849.1">
    <property type="nucleotide sequence ID" value="NZ_DS483478.1"/>
</dbReference>
<dbReference type="GO" id="GO:0042026">
    <property type="term" value="P:protein refolding"/>
    <property type="evidence" value="ECO:0007669"/>
    <property type="project" value="UniProtKB-UniRule"/>
</dbReference>
<evidence type="ECO:0000256" key="4">
    <source>
        <dbReference type="RuleBase" id="RU000418"/>
    </source>
</evidence>
<dbReference type="STRING" id="428127.EUBDOL_02217"/>
<dbReference type="NCBIfam" id="NF000592">
    <property type="entry name" value="PRK00013.1"/>
    <property type="match status" value="1"/>
</dbReference>
<keyword evidence="3" id="KW-0963">Cytoplasm</keyword>
<accession>A8RFE0</accession>
<dbReference type="InterPro" id="IPR027413">
    <property type="entry name" value="GROEL-like_equatorial_sf"/>
</dbReference>
<dbReference type="InterPro" id="IPR027409">
    <property type="entry name" value="GroEL-like_apical_dom_sf"/>
</dbReference>
<dbReference type="EMBL" id="ABAW02000025">
    <property type="protein sequence ID" value="EDP10203.1"/>
    <property type="molecule type" value="Genomic_DNA"/>
</dbReference>
<dbReference type="HOGENOM" id="CLU_016503_3_0_9"/>
<reference evidence="6 7" key="2">
    <citation type="submission" date="2007-09" db="EMBL/GenBank/DDBJ databases">
        <authorList>
            <person name="Fulton L."/>
            <person name="Clifton S."/>
            <person name="Fulton B."/>
            <person name="Xu J."/>
            <person name="Minx P."/>
            <person name="Pepin K.H."/>
            <person name="Johnson M."/>
            <person name="Thiruvilangam P."/>
            <person name="Bhonagiri V."/>
            <person name="Nash W.E."/>
            <person name="Mardis E.R."/>
            <person name="Wilson R.K."/>
        </authorList>
    </citation>
    <scope>NUCLEOTIDE SEQUENCE [LARGE SCALE GENOMIC DNA]</scope>
    <source>
        <strain evidence="6 7">DSM 3991</strain>
    </source>
</reference>
<dbReference type="Gene3D" id="1.10.560.10">
    <property type="entry name" value="GroEL-like equatorial domain"/>
    <property type="match status" value="1"/>
</dbReference>
<keyword evidence="3" id="KW-0413">Isomerase</keyword>